<evidence type="ECO:0000256" key="4">
    <source>
        <dbReference type="ARBA" id="ARBA00020902"/>
    </source>
</evidence>
<dbReference type="PANTHER" id="PTHR30372">
    <property type="entry name" value="LIPID-A-DISACCHARIDE SYNTHASE"/>
    <property type="match status" value="1"/>
</dbReference>
<keyword evidence="7 11" id="KW-0328">Glycosyltransferase</keyword>
<evidence type="ECO:0000256" key="9">
    <source>
        <dbReference type="ARBA" id="ARBA00023098"/>
    </source>
</evidence>
<sequence>MSHHIYIVAGEASGEAHAARLVSALKQQQPSIYITGIGGDKMRAAGADISIDFAELAVMGLVEVIKRYPKIKGIFNQVVEELRRQPPDLLILIDYPGFNLKLAKQAKKLGIKVLYYISPKIWAWRAGRIEQIKRDVDHMAVLFPFEQEIYEKAEVAVTCVGHPLVDAVHTQLSKTAAREKFLLDKDIRVIGLFPGSRRSEISVLLPVMLEAAERIEKRHFPIQIVIPQAPGIDESFLQQYLAGSCLNVRVIKDDFYEVIQACDAIVAASGTVTLEIALLGVPHFITYKVSPWSYRILKRLVKIPYVGLCNIVTKQPVIKELLQDDVTPVRLEQQLMDLLTHPQRQQHAENIRQQVKQALGPSGGAENAAKLVLSLI</sequence>
<evidence type="ECO:0000256" key="7">
    <source>
        <dbReference type="ARBA" id="ARBA00022676"/>
    </source>
</evidence>
<evidence type="ECO:0000256" key="8">
    <source>
        <dbReference type="ARBA" id="ARBA00022679"/>
    </source>
</evidence>
<evidence type="ECO:0000256" key="6">
    <source>
        <dbReference type="ARBA" id="ARBA00022556"/>
    </source>
</evidence>
<gene>
    <name evidence="11" type="primary">lpxB</name>
    <name evidence="12" type="ORF">C9940_02075</name>
</gene>
<evidence type="ECO:0000256" key="3">
    <source>
        <dbReference type="ARBA" id="ARBA00012687"/>
    </source>
</evidence>
<comment type="function">
    <text evidence="1 11">Condensation of UDP-2,3-diacylglucosamine and 2,3-diacylglucosamine-1-phosphate to form lipid A disaccharide, a precursor of lipid A, a phosphorylated glycolipid that anchors the lipopolysaccharide to the outer membrane of the cell.</text>
</comment>
<dbReference type="EMBL" id="PYVN01000013">
    <property type="protein sequence ID" value="PTB86524.1"/>
    <property type="molecule type" value="Genomic_DNA"/>
</dbReference>
<dbReference type="PANTHER" id="PTHR30372:SF4">
    <property type="entry name" value="LIPID-A-DISACCHARIDE SYNTHASE, MITOCHONDRIAL-RELATED"/>
    <property type="match status" value="1"/>
</dbReference>
<evidence type="ECO:0000256" key="2">
    <source>
        <dbReference type="ARBA" id="ARBA00007868"/>
    </source>
</evidence>
<name>A0A2T4CY83_9GAMM</name>
<keyword evidence="6 11" id="KW-0441">Lipid A biosynthesis</keyword>
<dbReference type="NCBIfam" id="TIGR00215">
    <property type="entry name" value="lpxB"/>
    <property type="match status" value="1"/>
</dbReference>
<evidence type="ECO:0000256" key="10">
    <source>
        <dbReference type="ARBA" id="ARBA00048975"/>
    </source>
</evidence>
<dbReference type="HAMAP" id="MF_00392">
    <property type="entry name" value="LpxB"/>
    <property type="match status" value="1"/>
</dbReference>
<evidence type="ECO:0000256" key="5">
    <source>
        <dbReference type="ARBA" id="ARBA00022516"/>
    </source>
</evidence>
<organism evidence="12">
    <name type="scientific">Pseudidiomarina aestuarii</name>
    <dbReference type="NCBI Taxonomy" id="624146"/>
    <lineage>
        <taxon>Bacteria</taxon>
        <taxon>Pseudomonadati</taxon>
        <taxon>Pseudomonadota</taxon>
        <taxon>Gammaproteobacteria</taxon>
        <taxon>Alteromonadales</taxon>
        <taxon>Idiomarinaceae</taxon>
        <taxon>Pseudidiomarina</taxon>
    </lineage>
</organism>
<comment type="similarity">
    <text evidence="2 11">Belongs to the LpxB family.</text>
</comment>
<comment type="pathway">
    <text evidence="11">Bacterial outer membrane biogenesis; LPS lipid A biosynthesis.</text>
</comment>
<dbReference type="GO" id="GO:0005543">
    <property type="term" value="F:phospholipid binding"/>
    <property type="evidence" value="ECO:0007669"/>
    <property type="project" value="TreeGrafter"/>
</dbReference>
<comment type="caution">
    <text evidence="12">The sequence shown here is derived from an EMBL/GenBank/DDBJ whole genome shotgun (WGS) entry which is preliminary data.</text>
</comment>
<dbReference type="Pfam" id="PF02684">
    <property type="entry name" value="LpxB"/>
    <property type="match status" value="1"/>
</dbReference>
<comment type="catalytic activity">
    <reaction evidence="10 11">
        <text>a lipid X + a UDP-2-N,3-O-bis[(3R)-3-hydroxyacyl]-alpha-D-glucosamine = a lipid A disaccharide + UDP + H(+)</text>
        <dbReference type="Rhea" id="RHEA:67828"/>
        <dbReference type="ChEBI" id="CHEBI:15378"/>
        <dbReference type="ChEBI" id="CHEBI:58223"/>
        <dbReference type="ChEBI" id="CHEBI:137748"/>
        <dbReference type="ChEBI" id="CHEBI:176338"/>
        <dbReference type="ChEBI" id="CHEBI:176343"/>
        <dbReference type="EC" id="2.4.1.182"/>
    </reaction>
</comment>
<dbReference type="GO" id="GO:0009245">
    <property type="term" value="P:lipid A biosynthetic process"/>
    <property type="evidence" value="ECO:0007669"/>
    <property type="project" value="UniProtKB-UniRule"/>
</dbReference>
<accession>A0A2T4CY83</accession>
<dbReference type="UniPathway" id="UPA00973"/>
<keyword evidence="8 11" id="KW-0808">Transferase</keyword>
<dbReference type="InterPro" id="IPR003835">
    <property type="entry name" value="Glyco_trans_19"/>
</dbReference>
<dbReference type="SUPFAM" id="SSF53756">
    <property type="entry name" value="UDP-Glycosyltransferase/glycogen phosphorylase"/>
    <property type="match status" value="1"/>
</dbReference>
<dbReference type="Gene3D" id="3.40.50.2000">
    <property type="entry name" value="Glycogen Phosphorylase B"/>
    <property type="match status" value="1"/>
</dbReference>
<evidence type="ECO:0000313" key="12">
    <source>
        <dbReference type="EMBL" id="PTB86524.1"/>
    </source>
</evidence>
<protein>
    <recommendedName>
        <fullName evidence="4 11">Lipid-A-disaccharide synthase</fullName>
        <ecNumber evidence="3 11">2.4.1.182</ecNumber>
    </recommendedName>
</protein>
<reference evidence="12" key="1">
    <citation type="submission" date="2018-03" db="EMBL/GenBank/DDBJ databases">
        <title>Cross-interface Injection: A General Nanoliter Liquid Handling Method Applied to Single Cells Genome Amplification Automated Nanoliter Liquid Handling Applied to Single Cell Multiple Displacement Amplification.</title>
        <authorList>
            <person name="Yun J."/>
            <person name="Xu P."/>
            <person name="Xu J."/>
            <person name="Dai X."/>
            <person name="Wang Y."/>
            <person name="Zheng X."/>
            <person name="Cao C."/>
            <person name="Yi Q."/>
            <person name="Zhu Y."/>
            <person name="Wang L."/>
            <person name="Dong Z."/>
            <person name="Huang Y."/>
            <person name="Huang L."/>
            <person name="Du W."/>
        </authorList>
    </citation>
    <scope>NUCLEOTIDE SEQUENCE [LARGE SCALE GENOMIC DNA]</scope>
    <source>
        <strain evidence="12">Z-D3-2</strain>
    </source>
</reference>
<evidence type="ECO:0000256" key="11">
    <source>
        <dbReference type="HAMAP-Rule" id="MF_00392"/>
    </source>
</evidence>
<dbReference type="EC" id="2.4.1.182" evidence="3 11"/>
<dbReference type="AlphaFoldDB" id="A0A2T4CY83"/>
<dbReference type="GO" id="GO:0016020">
    <property type="term" value="C:membrane"/>
    <property type="evidence" value="ECO:0007669"/>
    <property type="project" value="GOC"/>
</dbReference>
<evidence type="ECO:0000256" key="1">
    <source>
        <dbReference type="ARBA" id="ARBA00002056"/>
    </source>
</evidence>
<keyword evidence="5 11" id="KW-0444">Lipid biosynthesis</keyword>
<keyword evidence="9 11" id="KW-0443">Lipid metabolism</keyword>
<proteinExistence type="inferred from homology"/>
<dbReference type="GO" id="GO:0008915">
    <property type="term" value="F:lipid-A-disaccharide synthase activity"/>
    <property type="evidence" value="ECO:0007669"/>
    <property type="project" value="UniProtKB-UniRule"/>
</dbReference>